<feature type="transmembrane region" description="Helical" evidence="1">
    <location>
        <begin position="31"/>
        <end position="53"/>
    </location>
</feature>
<keyword evidence="1" id="KW-1133">Transmembrane helix</keyword>
<dbReference type="Proteomes" id="UP000014254">
    <property type="component" value="Unassembled WGS sequence"/>
</dbReference>
<accession>S2J8R1</accession>
<keyword evidence="1" id="KW-0472">Membrane</keyword>
<dbReference type="Pfam" id="PF07969">
    <property type="entry name" value="Amidohydro_3"/>
    <property type="match status" value="1"/>
</dbReference>
<evidence type="ECO:0000313" key="4">
    <source>
        <dbReference type="Proteomes" id="UP000014254"/>
    </source>
</evidence>
<name>S2J8R1_MUCC1</name>
<dbReference type="OrthoDB" id="10258955at2759"/>
<dbReference type="InParanoid" id="S2J8R1"/>
<dbReference type="STRING" id="1220926.S2J8R1"/>
<evidence type="ECO:0000313" key="3">
    <source>
        <dbReference type="EMBL" id="EPB86029.1"/>
    </source>
</evidence>
<dbReference type="PANTHER" id="PTHR43668">
    <property type="entry name" value="ALLANTOINASE"/>
    <property type="match status" value="1"/>
</dbReference>
<dbReference type="GO" id="GO:0006145">
    <property type="term" value="P:purine nucleobase catabolic process"/>
    <property type="evidence" value="ECO:0007669"/>
    <property type="project" value="TreeGrafter"/>
</dbReference>
<keyword evidence="4" id="KW-1185">Reference proteome</keyword>
<dbReference type="Gene3D" id="3.20.20.140">
    <property type="entry name" value="Metal-dependent hydrolases"/>
    <property type="match status" value="2"/>
</dbReference>
<feature type="domain" description="Amidohydrolase 3" evidence="2">
    <location>
        <begin position="448"/>
        <end position="509"/>
    </location>
</feature>
<dbReference type="AlphaFoldDB" id="S2J8R1"/>
<proteinExistence type="predicted"/>
<dbReference type="OMA" id="DGFKPYD"/>
<dbReference type="InterPro" id="IPR011059">
    <property type="entry name" value="Metal-dep_hydrolase_composite"/>
</dbReference>
<dbReference type="SUPFAM" id="SSF51556">
    <property type="entry name" value="Metallo-dependent hydrolases"/>
    <property type="match status" value="2"/>
</dbReference>
<dbReference type="SUPFAM" id="SSF51338">
    <property type="entry name" value="Composite domain of metallo-dependent hydrolases"/>
    <property type="match status" value="1"/>
</dbReference>
<organism evidence="3 4">
    <name type="scientific">Mucor circinelloides f. circinelloides (strain 1006PhL)</name>
    <name type="common">Mucormycosis agent</name>
    <name type="synonym">Calyptromyces circinelloides</name>
    <dbReference type="NCBI Taxonomy" id="1220926"/>
    <lineage>
        <taxon>Eukaryota</taxon>
        <taxon>Fungi</taxon>
        <taxon>Fungi incertae sedis</taxon>
        <taxon>Mucoromycota</taxon>
        <taxon>Mucoromycotina</taxon>
        <taxon>Mucoromycetes</taxon>
        <taxon>Mucorales</taxon>
        <taxon>Mucorineae</taxon>
        <taxon>Mucoraceae</taxon>
        <taxon>Mucor</taxon>
    </lineage>
</organism>
<protein>
    <recommendedName>
        <fullName evidence="2">Amidohydrolase 3 domain-containing protein</fullName>
    </recommendedName>
</protein>
<evidence type="ECO:0000259" key="2">
    <source>
        <dbReference type="Pfam" id="PF07969"/>
    </source>
</evidence>
<dbReference type="eggNOG" id="ENOG502QQ9Z">
    <property type="taxonomic scope" value="Eukaryota"/>
</dbReference>
<reference evidence="4" key="1">
    <citation type="submission" date="2013-05" db="EMBL/GenBank/DDBJ databases">
        <title>The Genome sequence of Mucor circinelloides f. circinelloides 1006PhL.</title>
        <authorList>
            <consortium name="The Broad Institute Genomics Platform"/>
            <person name="Cuomo C."/>
            <person name="Earl A."/>
            <person name="Findley K."/>
            <person name="Lee S.C."/>
            <person name="Walker B."/>
            <person name="Young S."/>
            <person name="Zeng Q."/>
            <person name="Gargeya S."/>
            <person name="Fitzgerald M."/>
            <person name="Haas B."/>
            <person name="Abouelleil A."/>
            <person name="Allen A.W."/>
            <person name="Alvarado L."/>
            <person name="Arachchi H.M."/>
            <person name="Berlin A.M."/>
            <person name="Chapman S.B."/>
            <person name="Gainer-Dewar J."/>
            <person name="Goldberg J."/>
            <person name="Griggs A."/>
            <person name="Gujja S."/>
            <person name="Hansen M."/>
            <person name="Howarth C."/>
            <person name="Imamovic A."/>
            <person name="Ireland A."/>
            <person name="Larimer J."/>
            <person name="McCowan C."/>
            <person name="Murphy C."/>
            <person name="Pearson M."/>
            <person name="Poon T.W."/>
            <person name="Priest M."/>
            <person name="Roberts A."/>
            <person name="Saif S."/>
            <person name="Shea T."/>
            <person name="Sisk P."/>
            <person name="Sykes S."/>
            <person name="Wortman J."/>
            <person name="Nusbaum C."/>
            <person name="Birren B."/>
        </authorList>
    </citation>
    <scope>NUCLEOTIDE SEQUENCE [LARGE SCALE GENOMIC DNA]</scope>
    <source>
        <strain evidence="4">1006PhL</strain>
    </source>
</reference>
<sequence>MPAKQNDFAPILHASPDRSIKRVEYSIRKHLHSALLLFSIAALLTVSLVYSFLPDASSSKQLHNAISFSTLEAGRAQCEAIQARQKKGANMPSRDRSYNPRAEPTQEPILLKNAVVWDGQGQVLKDVDVYIDNGVIRQVEKGIQIDANRRVKVIDVAGHIVSPGLVDMHSHMGIDGWPRYTSSVDVNEMPNPITPYVRVLDGFNPSDKAIRIVASGGITSVLALPGSANVIGGEAYAFKLRPRLTVSNEDMLVQANNTEDTEWRWMKMACGENPKRIYGSLLHMQPSTRLGMAYMLRKELTKAQALMRQQDDWCHNAQHGRVDTVFPQDIDLESLVALLRGEVLLNIHCYETYDIEALIRHSLEFNFTISAFHHALDAYRIPDILRRAKNNITIATFADNWGYTKETYQSIPEAPKILYEAGIPLALKSDHPVLNSQRLMFEAAKTTHYGLPPQEAFRAVTSAPAQAMGLGHRIGSLRVGYDADIVIWDREPLDLAAVPLQVLVDGVPLFDERPIEPFKKPQHASQKNRIQTVPKRMNGAKSFVLRNAGYLFLNSTLVKGPLDIIVENGALTCSGSHCESAQKDILEYDVQGGYILPGFVGVGSSLGLIEMSFEPMTGDGNAPAIRNDNPKDLLRAVDGIKLGTHQLKAAYEGGILSVITAPMSRNIVIGVSAAFKTHAESLLHKGALLSKAVALHMQIGHEFKSDSFPTVSSQINYIRQLLTDNMLSDNYYGQAARGEIPTIITAHNKDEIASLITLKREDLPKARIVIHGGTESYLVAQFLKEADIPVVLSPVLCTPINFDSIHCLTGAPLTNGTAAHVLHQHGVKIAVGIPDNSYSRNLIWDAGWLAASSPSSAELEISQEDAIRFITTNVQDIYGLESVVDPNEFVVYSGNPFDMASRLIFIHTNEGLHSVNLAR</sequence>
<keyword evidence="1" id="KW-0812">Transmembrane</keyword>
<dbReference type="InterPro" id="IPR032466">
    <property type="entry name" value="Metal_Hydrolase"/>
</dbReference>
<dbReference type="GO" id="GO:0005737">
    <property type="term" value="C:cytoplasm"/>
    <property type="evidence" value="ECO:0007669"/>
    <property type="project" value="TreeGrafter"/>
</dbReference>
<dbReference type="VEuPathDB" id="FungiDB:HMPREF1544_07189"/>
<dbReference type="PANTHER" id="PTHR43668:SF5">
    <property type="entry name" value="AMIDOHYDROLASE 3 DOMAIN-CONTAINING PROTEIN"/>
    <property type="match status" value="1"/>
</dbReference>
<gene>
    <name evidence="3" type="ORF">HMPREF1544_07189</name>
</gene>
<dbReference type="EMBL" id="KE123998">
    <property type="protein sequence ID" value="EPB86029.1"/>
    <property type="molecule type" value="Genomic_DNA"/>
</dbReference>
<evidence type="ECO:0000256" key="1">
    <source>
        <dbReference type="SAM" id="Phobius"/>
    </source>
</evidence>
<dbReference type="InterPro" id="IPR050138">
    <property type="entry name" value="DHOase/Allantoinase_Hydrolase"/>
</dbReference>
<dbReference type="GO" id="GO:0004038">
    <property type="term" value="F:allantoinase activity"/>
    <property type="evidence" value="ECO:0007669"/>
    <property type="project" value="TreeGrafter"/>
</dbReference>
<dbReference type="InterPro" id="IPR013108">
    <property type="entry name" value="Amidohydro_3"/>
</dbReference>